<name>A0A067Z760_GLUOY</name>
<keyword evidence="6 13" id="KW-0812">Transmembrane</keyword>
<evidence type="ECO:0000256" key="5">
    <source>
        <dbReference type="ARBA" id="ARBA00022617"/>
    </source>
</evidence>
<feature type="transmembrane region" description="Helical" evidence="13">
    <location>
        <begin position="92"/>
        <end position="113"/>
    </location>
</feature>
<evidence type="ECO:0000256" key="7">
    <source>
        <dbReference type="ARBA" id="ARBA00022723"/>
    </source>
</evidence>
<evidence type="ECO:0000256" key="8">
    <source>
        <dbReference type="ARBA" id="ARBA00022982"/>
    </source>
</evidence>
<keyword evidence="10" id="KW-0408">Iron</keyword>
<protein>
    <submittedName>
        <fullName evidence="15">Putative cytochrome b561</fullName>
    </submittedName>
</protein>
<accession>A0A067Z760</accession>
<dbReference type="GO" id="GO:0022904">
    <property type="term" value="P:respiratory electron transport chain"/>
    <property type="evidence" value="ECO:0007669"/>
    <property type="project" value="InterPro"/>
</dbReference>
<comment type="similarity">
    <text evidence="12">Belongs to the cytochrome b561 family.</text>
</comment>
<dbReference type="InterPro" id="IPR052168">
    <property type="entry name" value="Cytochrome_b561_oxidase"/>
</dbReference>
<organism evidence="15 16">
    <name type="scientific">Gluconobacter oxydans DSM 3504</name>
    <dbReference type="NCBI Taxonomy" id="1288313"/>
    <lineage>
        <taxon>Bacteria</taxon>
        <taxon>Pseudomonadati</taxon>
        <taxon>Pseudomonadota</taxon>
        <taxon>Alphaproteobacteria</taxon>
        <taxon>Acetobacterales</taxon>
        <taxon>Acetobacteraceae</taxon>
        <taxon>Gluconobacter</taxon>
    </lineage>
</organism>
<evidence type="ECO:0000256" key="3">
    <source>
        <dbReference type="ARBA" id="ARBA00022448"/>
    </source>
</evidence>
<evidence type="ECO:0000256" key="4">
    <source>
        <dbReference type="ARBA" id="ARBA00022475"/>
    </source>
</evidence>
<dbReference type="GO" id="GO:0020037">
    <property type="term" value="F:heme binding"/>
    <property type="evidence" value="ECO:0007669"/>
    <property type="project" value="TreeGrafter"/>
</dbReference>
<evidence type="ECO:0000256" key="10">
    <source>
        <dbReference type="ARBA" id="ARBA00023004"/>
    </source>
</evidence>
<feature type="transmembrane region" description="Helical" evidence="13">
    <location>
        <begin position="150"/>
        <end position="171"/>
    </location>
</feature>
<evidence type="ECO:0000256" key="2">
    <source>
        <dbReference type="ARBA" id="ARBA00004651"/>
    </source>
</evidence>
<evidence type="ECO:0000256" key="13">
    <source>
        <dbReference type="SAM" id="Phobius"/>
    </source>
</evidence>
<dbReference type="GO" id="GO:0046872">
    <property type="term" value="F:metal ion binding"/>
    <property type="evidence" value="ECO:0007669"/>
    <property type="project" value="UniProtKB-KW"/>
</dbReference>
<reference evidence="15 16" key="1">
    <citation type="journal article" date="2015" name="Appl. Microbiol. Biotechnol.">
        <title>The consequence of an additional NADH dehydrogenase paralog on the growth of Gluconobacter oxydans DSM3504.</title>
        <authorList>
            <person name="Kostner D."/>
            <person name="Luchterhand B."/>
            <person name="Junker A."/>
            <person name="Volland S."/>
            <person name="Daniel R."/>
            <person name="Buchs J."/>
            <person name="Liebl W."/>
            <person name="Ehrenreich A."/>
        </authorList>
    </citation>
    <scope>NUCLEOTIDE SEQUENCE [LARGE SCALE GENOMIC DNA]</scope>
    <source>
        <strain evidence="15">DSM 3504</strain>
    </source>
</reference>
<dbReference type="GO" id="GO:0005886">
    <property type="term" value="C:plasma membrane"/>
    <property type="evidence" value="ECO:0007669"/>
    <property type="project" value="UniProtKB-SubCell"/>
</dbReference>
<dbReference type="EMBL" id="CP004373">
    <property type="protein sequence ID" value="AHK71570.1"/>
    <property type="molecule type" value="Genomic_DNA"/>
</dbReference>
<dbReference type="KEGG" id="goy:GLS_c16930"/>
<keyword evidence="7" id="KW-0479">Metal-binding</keyword>
<dbReference type="Proteomes" id="UP000031656">
    <property type="component" value="Chromosome"/>
</dbReference>
<evidence type="ECO:0000256" key="6">
    <source>
        <dbReference type="ARBA" id="ARBA00022692"/>
    </source>
</evidence>
<evidence type="ECO:0000313" key="16">
    <source>
        <dbReference type="Proteomes" id="UP000031656"/>
    </source>
</evidence>
<feature type="transmembrane region" description="Helical" evidence="13">
    <location>
        <begin position="49"/>
        <end position="72"/>
    </location>
</feature>
<dbReference type="PANTHER" id="PTHR30529:SF1">
    <property type="entry name" value="CYTOCHROME B561 HOMOLOG 2"/>
    <property type="match status" value="1"/>
</dbReference>
<sequence>MDKTLPPIQRYSLVARMFHWSMAAIIIPLWLLGFYAGRIMPHEATSQKALLLLIHKEIGPFIIVLTVLRLVWRATHRPPAMSSEIPEEERLAVQVGHFGLYAMMLVVPLTGWVRSSVHGLPIPMMWIVNLPPLAHKAPVFVPLVNVLHQFSSWVLGMLIAGHVIAALLHRYGRKDSIMDRML</sequence>
<evidence type="ECO:0000259" key="14">
    <source>
        <dbReference type="Pfam" id="PF01292"/>
    </source>
</evidence>
<keyword evidence="5" id="KW-0349">Heme</keyword>
<dbReference type="Pfam" id="PF01292">
    <property type="entry name" value="Ni_hydr_CYTB"/>
    <property type="match status" value="1"/>
</dbReference>
<keyword evidence="11 13" id="KW-0472">Membrane</keyword>
<evidence type="ECO:0000256" key="12">
    <source>
        <dbReference type="ARBA" id="ARBA00037975"/>
    </source>
</evidence>
<comment type="cofactor">
    <cofactor evidence="1">
        <name>heme b</name>
        <dbReference type="ChEBI" id="CHEBI:60344"/>
    </cofactor>
</comment>
<evidence type="ECO:0000256" key="11">
    <source>
        <dbReference type="ARBA" id="ARBA00023136"/>
    </source>
</evidence>
<dbReference type="HOGENOM" id="CLU_095321_4_1_5"/>
<dbReference type="InterPro" id="IPR016174">
    <property type="entry name" value="Di-haem_cyt_TM"/>
</dbReference>
<keyword evidence="9 13" id="KW-1133">Transmembrane helix</keyword>
<gene>
    <name evidence="15" type="ORF">GLS_c16930</name>
</gene>
<dbReference type="AlphaFoldDB" id="A0A067Z760"/>
<proteinExistence type="inferred from homology"/>
<dbReference type="PANTHER" id="PTHR30529">
    <property type="entry name" value="CYTOCHROME B561"/>
    <property type="match status" value="1"/>
</dbReference>
<keyword evidence="8" id="KW-0249">Electron transport</keyword>
<evidence type="ECO:0000313" key="15">
    <source>
        <dbReference type="EMBL" id="AHK71570.1"/>
    </source>
</evidence>
<evidence type="ECO:0000256" key="9">
    <source>
        <dbReference type="ARBA" id="ARBA00022989"/>
    </source>
</evidence>
<feature type="transmembrane region" description="Helical" evidence="13">
    <location>
        <begin position="20"/>
        <end position="37"/>
    </location>
</feature>
<dbReference type="SUPFAM" id="SSF81342">
    <property type="entry name" value="Transmembrane di-heme cytochromes"/>
    <property type="match status" value="1"/>
</dbReference>
<comment type="subcellular location">
    <subcellularLocation>
        <location evidence="2">Cell membrane</location>
        <topology evidence="2">Multi-pass membrane protein</topology>
    </subcellularLocation>
</comment>
<keyword evidence="3" id="KW-0813">Transport</keyword>
<evidence type="ECO:0000256" key="1">
    <source>
        <dbReference type="ARBA" id="ARBA00001970"/>
    </source>
</evidence>
<dbReference type="GeneID" id="56905912"/>
<keyword evidence="4" id="KW-1003">Cell membrane</keyword>
<dbReference type="InterPro" id="IPR011577">
    <property type="entry name" value="Cyt_b561_bac/Ni-Hgenase"/>
</dbReference>
<feature type="domain" description="Cytochrome b561 bacterial/Ni-hydrogenase" evidence="14">
    <location>
        <begin position="10"/>
        <end position="182"/>
    </location>
</feature>
<dbReference type="GO" id="GO:0009055">
    <property type="term" value="F:electron transfer activity"/>
    <property type="evidence" value="ECO:0007669"/>
    <property type="project" value="InterPro"/>
</dbReference>
<dbReference type="RefSeq" id="WP_041111906.1">
    <property type="nucleotide sequence ID" value="NZ_CP004373.1"/>
</dbReference>
<dbReference type="Gene3D" id="1.20.950.20">
    <property type="entry name" value="Transmembrane di-heme cytochromes, Chain C"/>
    <property type="match status" value="1"/>
</dbReference>